<reference evidence="1 2" key="1">
    <citation type="submission" date="2018-04" db="EMBL/GenBank/DDBJ databases">
        <authorList>
            <person name="Huttner S."/>
            <person name="Dainat J."/>
        </authorList>
    </citation>
    <scope>NUCLEOTIDE SEQUENCE [LARGE SCALE GENOMIC DNA]</scope>
</reference>
<gene>
    <name evidence="1" type="ORF">TT172_LOCUS2325</name>
</gene>
<dbReference type="EMBL" id="OUUZ01000001">
    <property type="protein sequence ID" value="SPQ19906.1"/>
    <property type="molecule type" value="Genomic_DNA"/>
</dbReference>
<dbReference type="Proteomes" id="UP000289323">
    <property type="component" value="Unassembled WGS sequence"/>
</dbReference>
<name>A0A446BBL4_9PEZI</name>
<protein>
    <submittedName>
        <fullName evidence="1">D695375f-ba97-41d9-a4d6-311976db2130</fullName>
    </submittedName>
</protein>
<evidence type="ECO:0000313" key="1">
    <source>
        <dbReference type="EMBL" id="SPQ19906.1"/>
    </source>
</evidence>
<sequence length="12" mass="1562">MPKDYLLEIRKR</sequence>
<evidence type="ECO:0000313" key="2">
    <source>
        <dbReference type="Proteomes" id="UP000289323"/>
    </source>
</evidence>
<accession>A0A446BBL4</accession>
<proteinExistence type="predicted"/>
<organism evidence="1 2">
    <name type="scientific">Thermothielavioides terrestris</name>
    <dbReference type="NCBI Taxonomy" id="2587410"/>
    <lineage>
        <taxon>Eukaryota</taxon>
        <taxon>Fungi</taxon>
        <taxon>Dikarya</taxon>
        <taxon>Ascomycota</taxon>
        <taxon>Pezizomycotina</taxon>
        <taxon>Sordariomycetes</taxon>
        <taxon>Sordariomycetidae</taxon>
        <taxon>Sordariales</taxon>
        <taxon>Chaetomiaceae</taxon>
        <taxon>Thermothielavioides</taxon>
    </lineage>
</organism>